<dbReference type="Proteomes" id="UP001199296">
    <property type="component" value="Unassembled WGS sequence"/>
</dbReference>
<dbReference type="PRINTS" id="PR00919">
    <property type="entry name" value="THERMOPTASE"/>
</dbReference>
<dbReference type="Pfam" id="PF02073">
    <property type="entry name" value="Peptidase_M29"/>
    <property type="match status" value="1"/>
</dbReference>
<dbReference type="PANTHER" id="PTHR34448:SF1">
    <property type="entry name" value="BLL6088 PROTEIN"/>
    <property type="match status" value="1"/>
</dbReference>
<dbReference type="InterPro" id="IPR000787">
    <property type="entry name" value="Peptidase_M29"/>
</dbReference>
<comment type="cofactor">
    <cofactor evidence="2">
        <name>Mg(2+)</name>
        <dbReference type="ChEBI" id="CHEBI:18420"/>
    </cofactor>
</comment>
<sequence length="367" mass="41194">MADQKLIKYADVLVNYSLELKKGDEILIQGENVSTELIKEVYKKALKIGAHPLIITTIPEQEELFYKFAGESQLNYSSPYLKYLIENVDATLKILGHNNTKNLASVNPEKIKARTLAKKEITEIMLKRAAEGSLNWNVCQFPTQADAQEAGMSLLDYREFVYQSCHLNRQDPVAYWSKFGQELERIAEILAEKSELHFLAEDTDLKLKVGGRKWIADKGKENYPGGEVFTGPIEDSVEGKIRFSFPGIYSGKEIEDIRLEFEAGRVVDASAAKGEELLHSLLETDEGSRYVGEVAVGCNQGIDKFTRNMLFDEKIGGTIHLALGRSYPETGGENISTIHWDMLCDMKNGGEIYADGELIYRDGSFII</sequence>
<evidence type="ECO:0000256" key="6">
    <source>
        <dbReference type="ARBA" id="ARBA00022670"/>
    </source>
</evidence>
<comment type="similarity">
    <text evidence="4">Belongs to the peptidase M29 family.</text>
</comment>
<dbReference type="SUPFAM" id="SSF144052">
    <property type="entry name" value="Thermophilic metalloprotease-like"/>
    <property type="match status" value="1"/>
</dbReference>
<evidence type="ECO:0000313" key="10">
    <source>
        <dbReference type="EMBL" id="MCC3143783.1"/>
    </source>
</evidence>
<evidence type="ECO:0000256" key="3">
    <source>
        <dbReference type="ARBA" id="ARBA00001947"/>
    </source>
</evidence>
<dbReference type="GO" id="GO:0006508">
    <property type="term" value="P:proteolysis"/>
    <property type="evidence" value="ECO:0007669"/>
    <property type="project" value="UniProtKB-KW"/>
</dbReference>
<keyword evidence="8" id="KW-0378">Hydrolase</keyword>
<evidence type="ECO:0000313" key="11">
    <source>
        <dbReference type="Proteomes" id="UP001199296"/>
    </source>
</evidence>
<dbReference type="GO" id="GO:0046872">
    <property type="term" value="F:metal ion binding"/>
    <property type="evidence" value="ECO:0007669"/>
    <property type="project" value="UniProtKB-KW"/>
</dbReference>
<evidence type="ECO:0000256" key="4">
    <source>
        <dbReference type="ARBA" id="ARBA00008236"/>
    </source>
</evidence>
<dbReference type="AlphaFoldDB" id="A0AAW4WVP4"/>
<dbReference type="Gene3D" id="3.40.1830.10">
    <property type="entry name" value="Thermophilic metalloprotease (M29)"/>
    <property type="match status" value="1"/>
</dbReference>
<reference evidence="10 11" key="1">
    <citation type="submission" date="2021-10" db="EMBL/GenBank/DDBJ databases">
        <authorList>
            <person name="Grouzdev D.S."/>
            <person name="Pantiukh K.S."/>
            <person name="Krutkina M.S."/>
        </authorList>
    </citation>
    <scope>NUCLEOTIDE SEQUENCE [LARGE SCALE GENOMIC DNA]</scope>
    <source>
        <strain evidence="10 11">Z-7514</strain>
    </source>
</reference>
<gene>
    <name evidence="10" type="ORF">LJ207_00390</name>
</gene>
<name>A0AAW4WVP4_9FIRM</name>
<evidence type="ECO:0000256" key="7">
    <source>
        <dbReference type="ARBA" id="ARBA00022723"/>
    </source>
</evidence>
<comment type="cofactor">
    <cofactor evidence="3">
        <name>Zn(2+)</name>
        <dbReference type="ChEBI" id="CHEBI:29105"/>
    </cofactor>
</comment>
<keyword evidence="7" id="KW-0479">Metal-binding</keyword>
<keyword evidence="6" id="KW-0645">Protease</keyword>
<accession>A0AAW4WVP4</accession>
<dbReference type="InterPro" id="IPR035097">
    <property type="entry name" value="M29_N-terminal"/>
</dbReference>
<dbReference type="PANTHER" id="PTHR34448">
    <property type="entry name" value="AMINOPEPTIDASE"/>
    <property type="match status" value="1"/>
</dbReference>
<dbReference type="RefSeq" id="WP_229342988.1">
    <property type="nucleotide sequence ID" value="NZ_JAJFAT010000001.1"/>
</dbReference>
<evidence type="ECO:0000256" key="9">
    <source>
        <dbReference type="ARBA" id="ARBA00023049"/>
    </source>
</evidence>
<evidence type="ECO:0000256" key="8">
    <source>
        <dbReference type="ARBA" id="ARBA00022801"/>
    </source>
</evidence>
<proteinExistence type="inferred from homology"/>
<dbReference type="EMBL" id="JAJFAT010000001">
    <property type="protein sequence ID" value="MCC3143783.1"/>
    <property type="molecule type" value="Genomic_DNA"/>
</dbReference>
<comment type="caution">
    <text evidence="10">The sequence shown here is derived from an EMBL/GenBank/DDBJ whole genome shotgun (WGS) entry which is preliminary data.</text>
</comment>
<dbReference type="InterPro" id="IPR052170">
    <property type="entry name" value="M29_Exopeptidase"/>
</dbReference>
<evidence type="ECO:0000256" key="5">
    <source>
        <dbReference type="ARBA" id="ARBA00022438"/>
    </source>
</evidence>
<keyword evidence="5 10" id="KW-0031">Aminopeptidase</keyword>
<dbReference type="GO" id="GO:0004177">
    <property type="term" value="F:aminopeptidase activity"/>
    <property type="evidence" value="ECO:0007669"/>
    <property type="project" value="UniProtKB-KW"/>
</dbReference>
<protein>
    <submittedName>
        <fullName evidence="10">Aminopeptidase</fullName>
    </submittedName>
</protein>
<comment type="cofactor">
    <cofactor evidence="1">
        <name>Co(2+)</name>
        <dbReference type="ChEBI" id="CHEBI:48828"/>
    </cofactor>
</comment>
<evidence type="ECO:0000256" key="2">
    <source>
        <dbReference type="ARBA" id="ARBA00001946"/>
    </source>
</evidence>
<evidence type="ECO:0000256" key="1">
    <source>
        <dbReference type="ARBA" id="ARBA00001941"/>
    </source>
</evidence>
<organism evidence="10 11">
    <name type="scientific">Halanaerobium polyolivorans</name>
    <dbReference type="NCBI Taxonomy" id="2886943"/>
    <lineage>
        <taxon>Bacteria</taxon>
        <taxon>Bacillati</taxon>
        <taxon>Bacillota</taxon>
        <taxon>Clostridia</taxon>
        <taxon>Halanaerobiales</taxon>
        <taxon>Halanaerobiaceae</taxon>
        <taxon>Halanaerobium</taxon>
    </lineage>
</organism>
<dbReference type="GO" id="GO:0008237">
    <property type="term" value="F:metallopeptidase activity"/>
    <property type="evidence" value="ECO:0007669"/>
    <property type="project" value="UniProtKB-KW"/>
</dbReference>
<keyword evidence="11" id="KW-1185">Reference proteome</keyword>
<keyword evidence="9" id="KW-0482">Metalloprotease</keyword>